<dbReference type="GeneID" id="24094882"/>
<sequence>MGQFYDSIPPKLIKWILEQHLFWVASAPLSGDAHVNVSPKGLDGTFHIVNENKVWYEDFTGSTGETIAHLKENGRITILFGAFDGPARIARLFGVGTYFEFGTPEYEELISAETRRPGSRGVVVVDVHKVGTSCGFGIPIYNYVGNRPTLLNMSLTFEKHDQDDLSSGDVQRSDKGLKAYWEGHNTTSIDGLPGMDVGHLSPKPLTHVSPPDGEKWPEPEQPPVEILTPAEPPVNTSRRSLEVMKGVSVDIEILKMLAVFLIGWALSGMYSGGAVAVTV</sequence>
<accession>J4I8T5</accession>
<dbReference type="RefSeq" id="XP_012179254.1">
    <property type="nucleotide sequence ID" value="XM_012323864.1"/>
</dbReference>
<protein>
    <submittedName>
        <fullName evidence="1">Uncharacterized protein</fullName>
    </submittedName>
</protein>
<dbReference type="SUPFAM" id="SSF50475">
    <property type="entry name" value="FMN-binding split barrel"/>
    <property type="match status" value="1"/>
</dbReference>
<keyword evidence="2" id="KW-1185">Reference proteome</keyword>
<dbReference type="InterPro" id="IPR012349">
    <property type="entry name" value="Split_barrel_FMN-bd"/>
</dbReference>
<dbReference type="PANTHER" id="PTHR39336:SF3">
    <property type="entry name" value="PYRIDOXAMINE PHOSPHATE OXIDASE"/>
    <property type="match status" value="1"/>
</dbReference>
<organism evidence="1 2">
    <name type="scientific">Fibroporia radiculosa</name>
    <dbReference type="NCBI Taxonomy" id="599839"/>
    <lineage>
        <taxon>Eukaryota</taxon>
        <taxon>Fungi</taxon>
        <taxon>Dikarya</taxon>
        <taxon>Basidiomycota</taxon>
        <taxon>Agaricomycotina</taxon>
        <taxon>Agaricomycetes</taxon>
        <taxon>Polyporales</taxon>
        <taxon>Fibroporiaceae</taxon>
        <taxon>Fibroporia</taxon>
    </lineage>
</organism>
<dbReference type="Proteomes" id="UP000006352">
    <property type="component" value="Unassembled WGS sequence"/>
</dbReference>
<dbReference type="STRING" id="599839.J4I8T5"/>
<gene>
    <name evidence="1" type="ORF">FIBRA_01996</name>
</gene>
<dbReference type="HOGENOM" id="CLU_054794_2_1_1"/>
<evidence type="ECO:0000313" key="2">
    <source>
        <dbReference type="Proteomes" id="UP000006352"/>
    </source>
</evidence>
<dbReference type="EMBL" id="HE796958">
    <property type="protein sequence ID" value="CCL99971.1"/>
    <property type="molecule type" value="Genomic_DNA"/>
</dbReference>
<reference evidence="1 2" key="1">
    <citation type="journal article" date="2012" name="Appl. Environ. Microbiol.">
        <title>Short-read sequencing for genomic analysis of the brown rot fungus Fibroporia radiculosa.</title>
        <authorList>
            <person name="Tang J.D."/>
            <person name="Perkins A.D."/>
            <person name="Sonstegard T.S."/>
            <person name="Schroeder S.G."/>
            <person name="Burgess S.C."/>
            <person name="Diehl S.V."/>
        </authorList>
    </citation>
    <scope>NUCLEOTIDE SEQUENCE [LARGE SCALE GENOMIC DNA]</scope>
    <source>
        <strain evidence="1 2">TFFH 294</strain>
    </source>
</reference>
<dbReference type="OrthoDB" id="539398at2759"/>
<dbReference type="AlphaFoldDB" id="J4I8T5"/>
<name>J4I8T5_9APHY</name>
<proteinExistence type="predicted"/>
<dbReference type="PANTHER" id="PTHR39336">
    <property type="entry name" value="PYRIDOXAMINE PHOSPHATE OXIDASE FAMILY PROTEIN (AFU_ORTHOLOGUE AFUA_6G11440)"/>
    <property type="match status" value="1"/>
</dbReference>
<dbReference type="Gene3D" id="2.30.110.10">
    <property type="entry name" value="Electron Transport, Fmn-binding Protein, Chain A"/>
    <property type="match status" value="1"/>
</dbReference>
<evidence type="ECO:0000313" key="1">
    <source>
        <dbReference type="EMBL" id="CCL99971.1"/>
    </source>
</evidence>
<dbReference type="InParanoid" id="J4I8T5"/>